<dbReference type="EnsemblMetazoa" id="MDOA000539-RA">
    <property type="protein sequence ID" value="MDOA000539-PA"/>
    <property type="gene ID" value="MDOA000539"/>
</dbReference>
<evidence type="ECO:0000313" key="3">
    <source>
        <dbReference type="Proteomes" id="UP001652621"/>
    </source>
</evidence>
<dbReference type="KEGG" id="mde:101890625"/>
<dbReference type="GeneID" id="101890625"/>
<reference evidence="2" key="1">
    <citation type="submission" date="2020-05" db="UniProtKB">
        <authorList>
            <consortium name="EnsemblMetazoa"/>
        </authorList>
    </citation>
    <scope>IDENTIFICATION</scope>
    <source>
        <strain evidence="2">Aabys</strain>
    </source>
</reference>
<proteinExistence type="predicted"/>
<dbReference type="VEuPathDB" id="VectorBase:MDOA000539"/>
<dbReference type="AlphaFoldDB" id="A0A1I8M2B5"/>
<feature type="chain" id="PRO_5014271523" evidence="1">
    <location>
        <begin position="23"/>
        <end position="151"/>
    </location>
</feature>
<organism evidence="2">
    <name type="scientific">Musca domestica</name>
    <name type="common">House fly</name>
    <dbReference type="NCBI Taxonomy" id="7370"/>
    <lineage>
        <taxon>Eukaryota</taxon>
        <taxon>Metazoa</taxon>
        <taxon>Ecdysozoa</taxon>
        <taxon>Arthropoda</taxon>
        <taxon>Hexapoda</taxon>
        <taxon>Insecta</taxon>
        <taxon>Pterygota</taxon>
        <taxon>Neoptera</taxon>
        <taxon>Endopterygota</taxon>
        <taxon>Diptera</taxon>
        <taxon>Brachycera</taxon>
        <taxon>Muscomorpha</taxon>
        <taxon>Muscoidea</taxon>
        <taxon>Muscidae</taxon>
        <taxon>Musca</taxon>
    </lineage>
</organism>
<dbReference type="OrthoDB" id="7954178at2759"/>
<dbReference type="CDD" id="cd23992">
    <property type="entry name" value="PBP_GOBP"/>
    <property type="match status" value="1"/>
</dbReference>
<dbReference type="Proteomes" id="UP001652621">
    <property type="component" value="Unplaced"/>
</dbReference>
<dbReference type="SUPFAM" id="SSF47565">
    <property type="entry name" value="Insect pheromone/odorant-binding proteins"/>
    <property type="match status" value="1"/>
</dbReference>
<evidence type="ECO:0000313" key="2">
    <source>
        <dbReference type="EnsemblMetazoa" id="MDOA009520-PA"/>
    </source>
</evidence>
<gene>
    <name evidence="2" type="primary">101890625</name>
    <name evidence="4" type="synonym">LOC101890459</name>
    <name evidence="5" type="synonym">LOC101890625</name>
</gene>
<dbReference type="Pfam" id="PF01395">
    <property type="entry name" value="PBP_GOBP"/>
    <property type="match status" value="1"/>
</dbReference>
<keyword evidence="1" id="KW-0732">Signal</keyword>
<dbReference type="EnsemblMetazoa" id="MDOA009520-RA">
    <property type="protein sequence ID" value="MDOA009520-PA"/>
    <property type="gene ID" value="MDOA009520"/>
</dbReference>
<name>A0A1I8M2B5_MUSDO</name>
<dbReference type="VEuPathDB" id="VectorBase:MDOA009520"/>
<dbReference type="RefSeq" id="XP_005175035.1">
    <property type="nucleotide sequence ID" value="XM_005174978.1"/>
</dbReference>
<dbReference type="GO" id="GO:0005549">
    <property type="term" value="F:odorant binding"/>
    <property type="evidence" value="ECO:0007669"/>
    <property type="project" value="InterPro"/>
</dbReference>
<evidence type="ECO:0000313" key="5">
    <source>
        <dbReference type="RefSeq" id="XP_005191174.1"/>
    </source>
</evidence>
<keyword evidence="3" id="KW-1185">Reference proteome</keyword>
<sequence length="151" mass="17441">MKNCAVLLVFCFGMIAICQVYAEILDLGKTPKWYPRDGPEIEAECMEDHSTSAATIAEIKKFEIKNTPEVRAYLLCFLTETNVYRPAKGPEIKRIAWSLKESFNLNKCDLDMIRDCVEEHQSDELKDYAYFKIIKCAYEKAPARCLQKIEK</sequence>
<dbReference type="RefSeq" id="XP_005191174.1">
    <property type="nucleotide sequence ID" value="XM_005191117.1"/>
</dbReference>
<dbReference type="VEuPathDB" id="VectorBase:MDOMA2_009369"/>
<dbReference type="InterPro" id="IPR006170">
    <property type="entry name" value="PBP/GOBP"/>
</dbReference>
<dbReference type="GeneID" id="101890459"/>
<accession>A0A1I8M2B5</accession>
<dbReference type="KEGG" id="mde:101890459"/>
<dbReference type="Gene3D" id="1.10.238.20">
    <property type="entry name" value="Pheromone/general odorant binding protein domain"/>
    <property type="match status" value="1"/>
</dbReference>
<evidence type="ECO:0000256" key="1">
    <source>
        <dbReference type="SAM" id="SignalP"/>
    </source>
</evidence>
<protein>
    <submittedName>
        <fullName evidence="4">Uncharacterized protein LOC101890459</fullName>
    </submittedName>
    <submittedName>
        <fullName evidence="5">Uncharacterized protein LOC101890625</fullName>
    </submittedName>
</protein>
<reference evidence="4 5" key="2">
    <citation type="submission" date="2025-04" db="UniProtKB">
        <authorList>
            <consortium name="RefSeq"/>
        </authorList>
    </citation>
    <scope>IDENTIFICATION</scope>
    <source>
        <strain evidence="4 5">Aabys</strain>
    </source>
</reference>
<dbReference type="VEuPathDB" id="VectorBase:MDOMA2_018228"/>
<evidence type="ECO:0000313" key="4">
    <source>
        <dbReference type="RefSeq" id="XP_005175035.1"/>
    </source>
</evidence>
<dbReference type="InterPro" id="IPR036728">
    <property type="entry name" value="PBP_GOBP_sf"/>
</dbReference>
<feature type="signal peptide" evidence="1">
    <location>
        <begin position="1"/>
        <end position="22"/>
    </location>
</feature>